<evidence type="ECO:0000313" key="2">
    <source>
        <dbReference type="EMBL" id="KAK0491383.1"/>
    </source>
</evidence>
<comment type="caution">
    <text evidence="2">The sequence shown here is derived from an EMBL/GenBank/DDBJ whole genome shotgun (WGS) entry which is preliminary data.</text>
</comment>
<proteinExistence type="predicted"/>
<sequence length="181" mass="20453">MRLLTTFSFFIIWALYFLLGECRPYGALEIRTHQYRKGQKIIIKVKSSIMGVPKNKEYECTVIGEGRDGVACELYSEKQWAIAKSSKAVEAGRDTMDQGIPFDEEVDALKDVGLYIKTLTATDGTRWIVMKNVERGPPAMVNPLEVINAARTKEECLAIVKALSDRSAAMIEFWVKRKGLR</sequence>
<evidence type="ECO:0000313" key="3">
    <source>
        <dbReference type="Proteomes" id="UP001175227"/>
    </source>
</evidence>
<accession>A0AA39UKA9</accession>
<feature type="chain" id="PRO_5041204965" evidence="1">
    <location>
        <begin position="23"/>
        <end position="181"/>
    </location>
</feature>
<protein>
    <submittedName>
        <fullName evidence="2">Uncharacterized protein</fullName>
    </submittedName>
</protein>
<dbReference type="AlphaFoldDB" id="A0AA39UKA9"/>
<gene>
    <name evidence="2" type="ORF">IW261DRAFT_85821</name>
</gene>
<evidence type="ECO:0000256" key="1">
    <source>
        <dbReference type="SAM" id="SignalP"/>
    </source>
</evidence>
<keyword evidence="1" id="KW-0732">Signal</keyword>
<name>A0AA39UKA9_9AGAR</name>
<dbReference type="Proteomes" id="UP001175227">
    <property type="component" value="Unassembled WGS sequence"/>
</dbReference>
<keyword evidence="3" id="KW-1185">Reference proteome</keyword>
<organism evidence="2 3">
    <name type="scientific">Armillaria novae-zelandiae</name>
    <dbReference type="NCBI Taxonomy" id="153914"/>
    <lineage>
        <taxon>Eukaryota</taxon>
        <taxon>Fungi</taxon>
        <taxon>Dikarya</taxon>
        <taxon>Basidiomycota</taxon>
        <taxon>Agaricomycotina</taxon>
        <taxon>Agaricomycetes</taxon>
        <taxon>Agaricomycetidae</taxon>
        <taxon>Agaricales</taxon>
        <taxon>Marasmiineae</taxon>
        <taxon>Physalacriaceae</taxon>
        <taxon>Armillaria</taxon>
    </lineage>
</organism>
<dbReference type="EMBL" id="JAUEPR010000001">
    <property type="protein sequence ID" value="KAK0491383.1"/>
    <property type="molecule type" value="Genomic_DNA"/>
</dbReference>
<feature type="signal peptide" evidence="1">
    <location>
        <begin position="1"/>
        <end position="22"/>
    </location>
</feature>
<reference evidence="2" key="1">
    <citation type="submission" date="2023-06" db="EMBL/GenBank/DDBJ databases">
        <authorList>
            <consortium name="Lawrence Berkeley National Laboratory"/>
            <person name="Ahrendt S."/>
            <person name="Sahu N."/>
            <person name="Indic B."/>
            <person name="Wong-Bajracharya J."/>
            <person name="Merenyi Z."/>
            <person name="Ke H.-M."/>
            <person name="Monk M."/>
            <person name="Kocsube S."/>
            <person name="Drula E."/>
            <person name="Lipzen A."/>
            <person name="Balint B."/>
            <person name="Henrissat B."/>
            <person name="Andreopoulos B."/>
            <person name="Martin F.M."/>
            <person name="Harder C.B."/>
            <person name="Rigling D."/>
            <person name="Ford K.L."/>
            <person name="Foster G.D."/>
            <person name="Pangilinan J."/>
            <person name="Papanicolaou A."/>
            <person name="Barry K."/>
            <person name="LaButti K."/>
            <person name="Viragh M."/>
            <person name="Koriabine M."/>
            <person name="Yan M."/>
            <person name="Riley R."/>
            <person name="Champramary S."/>
            <person name="Plett K.L."/>
            <person name="Tsai I.J."/>
            <person name="Slot J."/>
            <person name="Sipos G."/>
            <person name="Plett J."/>
            <person name="Nagy L.G."/>
            <person name="Grigoriev I.V."/>
        </authorList>
    </citation>
    <scope>NUCLEOTIDE SEQUENCE</scope>
    <source>
        <strain evidence="2">ICMP 16352</strain>
    </source>
</reference>